<evidence type="ECO:0000313" key="3">
    <source>
        <dbReference type="EMBL" id="KAK3799126.1"/>
    </source>
</evidence>
<dbReference type="AlphaFoldDB" id="A0AAE1E9E6"/>
<keyword evidence="2" id="KW-0812">Transmembrane</keyword>
<evidence type="ECO:0000256" key="1">
    <source>
        <dbReference type="SAM" id="MobiDB-lite"/>
    </source>
</evidence>
<evidence type="ECO:0000313" key="4">
    <source>
        <dbReference type="Proteomes" id="UP001283361"/>
    </source>
</evidence>
<feature type="region of interest" description="Disordered" evidence="1">
    <location>
        <begin position="84"/>
        <end position="115"/>
    </location>
</feature>
<feature type="compositionally biased region" description="Low complexity" evidence="1">
    <location>
        <begin position="238"/>
        <end position="249"/>
    </location>
</feature>
<name>A0AAE1E9E6_9GAST</name>
<feature type="transmembrane region" description="Helical" evidence="2">
    <location>
        <begin position="14"/>
        <end position="35"/>
    </location>
</feature>
<sequence>MGTAILNSVKKRHFLLGCVSVAFYILIDHSFKVLFSSYKSHRGKIGMSMDLNPVPKNNQNKDVHVNNTRKNSIPRPIVSQDLKQESYKNGTVSTELKQRNKEHHPPQPQIKKPVSRVQVGNRMRGGVKVIQNSGDFLGRLGTLVVMIVTMISTAVVTVSSFVEGVYWKFGLLAALLLFVHLPVTIAMIWMMCKARVKSIYKKVRPVKTADAEMIIVEAEEEEGKDTLDTVPISEMSGKNKNTKSNTTTNRGFTNKGLDEDGHA</sequence>
<organism evidence="3 4">
    <name type="scientific">Elysia crispata</name>
    <name type="common">lettuce slug</name>
    <dbReference type="NCBI Taxonomy" id="231223"/>
    <lineage>
        <taxon>Eukaryota</taxon>
        <taxon>Metazoa</taxon>
        <taxon>Spiralia</taxon>
        <taxon>Lophotrochozoa</taxon>
        <taxon>Mollusca</taxon>
        <taxon>Gastropoda</taxon>
        <taxon>Heterobranchia</taxon>
        <taxon>Euthyneura</taxon>
        <taxon>Panpulmonata</taxon>
        <taxon>Sacoglossa</taxon>
        <taxon>Placobranchoidea</taxon>
        <taxon>Plakobranchidae</taxon>
        <taxon>Elysia</taxon>
    </lineage>
</organism>
<proteinExistence type="predicted"/>
<keyword evidence="2" id="KW-1133">Transmembrane helix</keyword>
<gene>
    <name evidence="3" type="ORF">RRG08_051401</name>
</gene>
<dbReference type="EMBL" id="JAWDGP010000593">
    <property type="protein sequence ID" value="KAK3799126.1"/>
    <property type="molecule type" value="Genomic_DNA"/>
</dbReference>
<protein>
    <submittedName>
        <fullName evidence="3">Uncharacterized protein</fullName>
    </submittedName>
</protein>
<feature type="compositionally biased region" description="Basic and acidic residues" evidence="1">
    <location>
        <begin position="96"/>
        <end position="105"/>
    </location>
</feature>
<keyword evidence="4" id="KW-1185">Reference proteome</keyword>
<dbReference type="Proteomes" id="UP001283361">
    <property type="component" value="Unassembled WGS sequence"/>
</dbReference>
<feature type="region of interest" description="Disordered" evidence="1">
    <location>
        <begin position="223"/>
        <end position="263"/>
    </location>
</feature>
<accession>A0AAE1E9E6</accession>
<reference evidence="3" key="1">
    <citation type="journal article" date="2023" name="G3 (Bethesda)">
        <title>A reference genome for the long-term kleptoplast-retaining sea slug Elysia crispata morphotype clarki.</title>
        <authorList>
            <person name="Eastman K.E."/>
            <person name="Pendleton A.L."/>
            <person name="Shaikh M.A."/>
            <person name="Suttiyut T."/>
            <person name="Ogas R."/>
            <person name="Tomko P."/>
            <person name="Gavelis G."/>
            <person name="Widhalm J.R."/>
            <person name="Wisecaver J.H."/>
        </authorList>
    </citation>
    <scope>NUCLEOTIDE SEQUENCE</scope>
    <source>
        <strain evidence="3">ECLA1</strain>
    </source>
</reference>
<comment type="caution">
    <text evidence="3">The sequence shown here is derived from an EMBL/GenBank/DDBJ whole genome shotgun (WGS) entry which is preliminary data.</text>
</comment>
<feature type="region of interest" description="Disordered" evidence="1">
    <location>
        <begin position="50"/>
        <end position="70"/>
    </location>
</feature>
<evidence type="ECO:0000256" key="2">
    <source>
        <dbReference type="SAM" id="Phobius"/>
    </source>
</evidence>
<keyword evidence="2" id="KW-0472">Membrane</keyword>
<feature type="transmembrane region" description="Helical" evidence="2">
    <location>
        <begin position="140"/>
        <end position="161"/>
    </location>
</feature>
<feature type="transmembrane region" description="Helical" evidence="2">
    <location>
        <begin position="167"/>
        <end position="192"/>
    </location>
</feature>